<comment type="caution">
    <text evidence="1">The sequence shown here is derived from an EMBL/GenBank/DDBJ whole genome shotgun (WGS) entry which is preliminary data.</text>
</comment>
<name>A0A8J5SGV8_ZIZPA</name>
<dbReference type="EMBL" id="JAAALK010000284">
    <property type="protein sequence ID" value="KAG8068472.1"/>
    <property type="molecule type" value="Genomic_DNA"/>
</dbReference>
<evidence type="ECO:0000313" key="1">
    <source>
        <dbReference type="EMBL" id="KAG8068472.1"/>
    </source>
</evidence>
<proteinExistence type="predicted"/>
<dbReference type="AlphaFoldDB" id="A0A8J5SGV8"/>
<reference evidence="1" key="2">
    <citation type="submission" date="2021-02" db="EMBL/GenBank/DDBJ databases">
        <authorList>
            <person name="Kimball J.A."/>
            <person name="Haas M.W."/>
            <person name="Macchietto M."/>
            <person name="Kono T."/>
            <person name="Duquette J."/>
            <person name="Shao M."/>
        </authorList>
    </citation>
    <scope>NUCLEOTIDE SEQUENCE</scope>
    <source>
        <tissue evidence="1">Fresh leaf tissue</tissue>
    </source>
</reference>
<sequence length="115" mass="11980">MLGDAMWSPTRLWAALRGHGWHGVTVGAGGGAAAARMRADEIYVKVKGRQDQDAAGAVAGGVFGRRRSGRCGCRGGSRSSAVVGWRQVASGDDSEAADSIFSQSCLCLTNRLDLI</sequence>
<gene>
    <name evidence="1" type="ORF">GUJ93_ZPchr0005g15447</name>
</gene>
<organism evidence="1 2">
    <name type="scientific">Zizania palustris</name>
    <name type="common">Northern wild rice</name>
    <dbReference type="NCBI Taxonomy" id="103762"/>
    <lineage>
        <taxon>Eukaryota</taxon>
        <taxon>Viridiplantae</taxon>
        <taxon>Streptophyta</taxon>
        <taxon>Embryophyta</taxon>
        <taxon>Tracheophyta</taxon>
        <taxon>Spermatophyta</taxon>
        <taxon>Magnoliopsida</taxon>
        <taxon>Liliopsida</taxon>
        <taxon>Poales</taxon>
        <taxon>Poaceae</taxon>
        <taxon>BOP clade</taxon>
        <taxon>Oryzoideae</taxon>
        <taxon>Oryzeae</taxon>
        <taxon>Zizaniinae</taxon>
        <taxon>Zizania</taxon>
    </lineage>
</organism>
<keyword evidence="2" id="KW-1185">Reference proteome</keyword>
<evidence type="ECO:0000313" key="2">
    <source>
        <dbReference type="Proteomes" id="UP000729402"/>
    </source>
</evidence>
<protein>
    <submittedName>
        <fullName evidence="1">Uncharacterized protein</fullName>
    </submittedName>
</protein>
<reference evidence="1" key="1">
    <citation type="journal article" date="2021" name="bioRxiv">
        <title>Whole Genome Assembly and Annotation of Northern Wild Rice, Zizania palustris L., Supports a Whole Genome Duplication in the Zizania Genus.</title>
        <authorList>
            <person name="Haas M."/>
            <person name="Kono T."/>
            <person name="Macchietto M."/>
            <person name="Millas R."/>
            <person name="McGilp L."/>
            <person name="Shao M."/>
            <person name="Duquette J."/>
            <person name="Hirsch C.N."/>
            <person name="Kimball J."/>
        </authorList>
    </citation>
    <scope>NUCLEOTIDE SEQUENCE</scope>
    <source>
        <tissue evidence="1">Fresh leaf tissue</tissue>
    </source>
</reference>
<dbReference type="Proteomes" id="UP000729402">
    <property type="component" value="Unassembled WGS sequence"/>
</dbReference>
<accession>A0A8J5SGV8</accession>